<dbReference type="AlphaFoldDB" id="A0A518BXJ4"/>
<sequence>MSLAQWASGVTMSAADGRERFPVPRQIVTELDLNEFLAVAEDLTTRRHLNANLRRYLSTISILIVEYQQREGYLSKHTATGVEALKLLKQSNHLTQQDLAEILQTSRSNVGRILTQKGRITADHARRLADHFQLRADLFLE</sequence>
<evidence type="ECO:0000313" key="2">
    <source>
        <dbReference type="EMBL" id="QDU71678.1"/>
    </source>
</evidence>
<dbReference type="EMBL" id="CP036280">
    <property type="protein sequence ID" value="QDU71678.1"/>
    <property type="molecule type" value="Genomic_DNA"/>
</dbReference>
<dbReference type="PROSITE" id="PS50943">
    <property type="entry name" value="HTH_CROC1"/>
    <property type="match status" value="1"/>
</dbReference>
<dbReference type="Gene3D" id="1.10.260.40">
    <property type="entry name" value="lambda repressor-like DNA-binding domains"/>
    <property type="match status" value="1"/>
</dbReference>
<name>A0A518BXJ4_9BACT</name>
<dbReference type="SMART" id="SM00530">
    <property type="entry name" value="HTH_XRE"/>
    <property type="match status" value="1"/>
</dbReference>
<dbReference type="InterPro" id="IPR001387">
    <property type="entry name" value="Cro/C1-type_HTH"/>
</dbReference>
<dbReference type="GO" id="GO:0003677">
    <property type="term" value="F:DNA binding"/>
    <property type="evidence" value="ECO:0007669"/>
    <property type="project" value="InterPro"/>
</dbReference>
<protein>
    <submittedName>
        <fullName evidence="2">Helix-turn-helix domain protein</fullName>
    </submittedName>
</protein>
<evidence type="ECO:0000259" key="1">
    <source>
        <dbReference type="PROSITE" id="PS50943"/>
    </source>
</evidence>
<feature type="domain" description="HTH cro/C1-type" evidence="1">
    <location>
        <begin position="85"/>
        <end position="139"/>
    </location>
</feature>
<keyword evidence="3" id="KW-1185">Reference proteome</keyword>
<proteinExistence type="predicted"/>
<dbReference type="Pfam" id="PF01381">
    <property type="entry name" value="HTH_3"/>
    <property type="match status" value="1"/>
</dbReference>
<organism evidence="2 3">
    <name type="scientific">Mucisphaera calidilacus</name>
    <dbReference type="NCBI Taxonomy" id="2527982"/>
    <lineage>
        <taxon>Bacteria</taxon>
        <taxon>Pseudomonadati</taxon>
        <taxon>Planctomycetota</taxon>
        <taxon>Phycisphaerae</taxon>
        <taxon>Phycisphaerales</taxon>
        <taxon>Phycisphaeraceae</taxon>
        <taxon>Mucisphaera</taxon>
    </lineage>
</organism>
<dbReference type="KEGG" id="mcad:Pan265_15300"/>
<dbReference type="Proteomes" id="UP000320386">
    <property type="component" value="Chromosome"/>
</dbReference>
<accession>A0A518BXJ4</accession>
<reference evidence="2 3" key="1">
    <citation type="submission" date="2019-02" db="EMBL/GenBank/DDBJ databases">
        <title>Deep-cultivation of Planctomycetes and their phenomic and genomic characterization uncovers novel biology.</title>
        <authorList>
            <person name="Wiegand S."/>
            <person name="Jogler M."/>
            <person name="Boedeker C."/>
            <person name="Pinto D."/>
            <person name="Vollmers J."/>
            <person name="Rivas-Marin E."/>
            <person name="Kohn T."/>
            <person name="Peeters S.H."/>
            <person name="Heuer A."/>
            <person name="Rast P."/>
            <person name="Oberbeckmann S."/>
            <person name="Bunk B."/>
            <person name="Jeske O."/>
            <person name="Meyerdierks A."/>
            <person name="Storesund J.E."/>
            <person name="Kallscheuer N."/>
            <person name="Luecker S."/>
            <person name="Lage O.M."/>
            <person name="Pohl T."/>
            <person name="Merkel B.J."/>
            <person name="Hornburger P."/>
            <person name="Mueller R.-W."/>
            <person name="Bruemmer F."/>
            <person name="Labrenz M."/>
            <person name="Spormann A.M."/>
            <person name="Op den Camp H."/>
            <person name="Overmann J."/>
            <person name="Amann R."/>
            <person name="Jetten M.S.M."/>
            <person name="Mascher T."/>
            <person name="Medema M.H."/>
            <person name="Devos D.P."/>
            <person name="Kaster A.-K."/>
            <person name="Ovreas L."/>
            <person name="Rohde M."/>
            <person name="Galperin M.Y."/>
            <person name="Jogler C."/>
        </authorList>
    </citation>
    <scope>NUCLEOTIDE SEQUENCE [LARGE SCALE GENOMIC DNA]</scope>
    <source>
        <strain evidence="2 3">Pan265</strain>
    </source>
</reference>
<dbReference type="InterPro" id="IPR010982">
    <property type="entry name" value="Lambda_DNA-bd_dom_sf"/>
</dbReference>
<gene>
    <name evidence="2" type="ORF">Pan265_15300</name>
</gene>
<evidence type="ECO:0000313" key="3">
    <source>
        <dbReference type="Proteomes" id="UP000320386"/>
    </source>
</evidence>
<dbReference type="CDD" id="cd00093">
    <property type="entry name" value="HTH_XRE"/>
    <property type="match status" value="1"/>
</dbReference>
<dbReference type="SUPFAM" id="SSF47413">
    <property type="entry name" value="lambda repressor-like DNA-binding domains"/>
    <property type="match status" value="1"/>
</dbReference>